<name>A0A368GY37_ANCCA</name>
<dbReference type="SUPFAM" id="SSF55797">
    <property type="entry name" value="PR-1-like"/>
    <property type="match status" value="1"/>
</dbReference>
<organism evidence="3 4">
    <name type="scientific">Ancylostoma caninum</name>
    <name type="common">Dog hookworm</name>
    <dbReference type="NCBI Taxonomy" id="29170"/>
    <lineage>
        <taxon>Eukaryota</taxon>
        <taxon>Metazoa</taxon>
        <taxon>Ecdysozoa</taxon>
        <taxon>Nematoda</taxon>
        <taxon>Chromadorea</taxon>
        <taxon>Rhabditida</taxon>
        <taxon>Rhabditina</taxon>
        <taxon>Rhabditomorpha</taxon>
        <taxon>Strongyloidea</taxon>
        <taxon>Ancylostomatidae</taxon>
        <taxon>Ancylostomatinae</taxon>
        <taxon>Ancylostoma</taxon>
    </lineage>
</organism>
<dbReference type="InterPro" id="IPR035940">
    <property type="entry name" value="CAP_sf"/>
</dbReference>
<reference evidence="3 4" key="1">
    <citation type="submission" date="2014-10" db="EMBL/GenBank/DDBJ databases">
        <title>Draft genome of the hookworm Ancylostoma caninum.</title>
        <authorList>
            <person name="Mitreva M."/>
        </authorList>
    </citation>
    <scope>NUCLEOTIDE SEQUENCE [LARGE SCALE GENOMIC DNA]</scope>
    <source>
        <strain evidence="3 4">Baltimore</strain>
    </source>
</reference>
<comment type="caution">
    <text evidence="3">The sequence shown here is derived from an EMBL/GenBank/DDBJ whole genome shotgun (WGS) entry which is preliminary data.</text>
</comment>
<feature type="signal peptide" evidence="1">
    <location>
        <begin position="1"/>
        <end position="16"/>
    </location>
</feature>
<protein>
    <recommendedName>
        <fullName evidence="2">SCP domain-containing protein</fullName>
    </recommendedName>
</protein>
<feature type="chain" id="PRO_5016810670" description="SCP domain-containing protein" evidence="1">
    <location>
        <begin position="17"/>
        <end position="161"/>
    </location>
</feature>
<evidence type="ECO:0000313" key="4">
    <source>
        <dbReference type="Proteomes" id="UP000252519"/>
    </source>
</evidence>
<dbReference type="OrthoDB" id="5907736at2759"/>
<dbReference type="AlphaFoldDB" id="A0A368GY37"/>
<keyword evidence="1" id="KW-0732">Signal</keyword>
<proteinExistence type="predicted"/>
<dbReference type="InterPro" id="IPR014044">
    <property type="entry name" value="CAP_dom"/>
</dbReference>
<keyword evidence="4" id="KW-1185">Reference proteome</keyword>
<evidence type="ECO:0000313" key="3">
    <source>
        <dbReference type="EMBL" id="RCN48488.1"/>
    </source>
</evidence>
<sequence>MLRLFLVFLFINEVLSNTPKAVCSNEPPAADVVRTKCLKLHNDARKAIVSADGVEQSDGSKLPGSKNLFKISYDCSLEGLAMTIVNDCPSKPTLTFVPATKSVNYAVKRAVNAEPADDNKYAEILGEAVEEWLDYQYEAVLDKNVTYLDEAMVPYANVGFT</sequence>
<dbReference type="Proteomes" id="UP000252519">
    <property type="component" value="Unassembled WGS sequence"/>
</dbReference>
<evidence type="ECO:0000259" key="2">
    <source>
        <dbReference type="Pfam" id="PF00188"/>
    </source>
</evidence>
<dbReference type="STRING" id="29170.A0A368GY37"/>
<gene>
    <name evidence="3" type="ORF">ANCCAN_05484</name>
</gene>
<dbReference type="EMBL" id="JOJR01000046">
    <property type="protein sequence ID" value="RCN48488.1"/>
    <property type="molecule type" value="Genomic_DNA"/>
</dbReference>
<evidence type="ECO:0000256" key="1">
    <source>
        <dbReference type="SAM" id="SignalP"/>
    </source>
</evidence>
<dbReference type="Pfam" id="PF00188">
    <property type="entry name" value="CAP"/>
    <property type="match status" value="1"/>
</dbReference>
<dbReference type="Gene3D" id="3.40.33.10">
    <property type="entry name" value="CAP"/>
    <property type="match status" value="1"/>
</dbReference>
<accession>A0A368GY37</accession>
<feature type="domain" description="SCP" evidence="2">
    <location>
        <begin position="38"/>
        <end position="146"/>
    </location>
</feature>